<accession>A0AAW1Q0D5</accession>
<dbReference type="SUPFAM" id="SSF56112">
    <property type="entry name" value="Protein kinase-like (PK-like)"/>
    <property type="match status" value="1"/>
</dbReference>
<feature type="domain" description="Protein kinase" evidence="7">
    <location>
        <begin position="1"/>
        <end position="223"/>
    </location>
</feature>
<evidence type="ECO:0000256" key="6">
    <source>
        <dbReference type="SAM" id="MobiDB-lite"/>
    </source>
</evidence>
<evidence type="ECO:0000256" key="1">
    <source>
        <dbReference type="ARBA" id="ARBA00022527"/>
    </source>
</evidence>
<dbReference type="GO" id="GO:0005524">
    <property type="term" value="F:ATP binding"/>
    <property type="evidence" value="ECO:0007669"/>
    <property type="project" value="UniProtKB-KW"/>
</dbReference>
<feature type="region of interest" description="Disordered" evidence="6">
    <location>
        <begin position="259"/>
        <end position="331"/>
    </location>
</feature>
<comment type="caution">
    <text evidence="8">The sequence shown here is derived from an EMBL/GenBank/DDBJ whole genome shotgun (WGS) entry which is preliminary data.</text>
</comment>
<keyword evidence="2" id="KW-0808">Transferase</keyword>
<keyword evidence="5" id="KW-0067">ATP-binding</keyword>
<dbReference type="Proteomes" id="UP001465755">
    <property type="component" value="Unassembled WGS sequence"/>
</dbReference>
<dbReference type="InterPro" id="IPR000719">
    <property type="entry name" value="Prot_kinase_dom"/>
</dbReference>
<dbReference type="AlphaFoldDB" id="A0AAW1Q0D5"/>
<dbReference type="Gene3D" id="1.10.510.10">
    <property type="entry name" value="Transferase(Phosphotransferase) domain 1"/>
    <property type="match status" value="1"/>
</dbReference>
<dbReference type="PANTHER" id="PTHR24349">
    <property type="entry name" value="SERINE/THREONINE-PROTEIN KINASE"/>
    <property type="match status" value="1"/>
</dbReference>
<evidence type="ECO:0000256" key="3">
    <source>
        <dbReference type="ARBA" id="ARBA00022741"/>
    </source>
</evidence>
<evidence type="ECO:0000313" key="8">
    <source>
        <dbReference type="EMBL" id="KAK9813859.1"/>
    </source>
</evidence>
<feature type="region of interest" description="Disordered" evidence="6">
    <location>
        <begin position="347"/>
        <end position="368"/>
    </location>
</feature>
<evidence type="ECO:0000313" key="9">
    <source>
        <dbReference type="Proteomes" id="UP001465755"/>
    </source>
</evidence>
<organism evidence="8 9">
    <name type="scientific">Symbiochloris irregularis</name>
    <dbReference type="NCBI Taxonomy" id="706552"/>
    <lineage>
        <taxon>Eukaryota</taxon>
        <taxon>Viridiplantae</taxon>
        <taxon>Chlorophyta</taxon>
        <taxon>core chlorophytes</taxon>
        <taxon>Trebouxiophyceae</taxon>
        <taxon>Trebouxiales</taxon>
        <taxon>Trebouxiaceae</taxon>
        <taxon>Symbiochloris</taxon>
    </lineage>
</organism>
<keyword evidence="3" id="KW-0547">Nucleotide-binding</keyword>
<sequence>MLPDCLVHGPPAKSAALLSFETYNFNQALARTFKSRESLGAGILRFGAGKHWLSTGALTTCGRQNRAMALQHRQPPGIPAHVPSRLDSRWHGYSPGVPRAQYELPTAVVRCSISPELLSAAQDRPMQATFSGDMWALGIGICVLLSGGHTPFTALELGHLGRGHSLDFQQDWLQRRLDAVLLHNSQANLCSLTGSAQDIIRALLRADPAQRLSAAAVGQHCWVRQARDPRYQHRVQENASLASNCSQLTQSLRNFRQLMQPHSQPSAHSSAGWHGGLRSSSSAVLAPASRRYQEQQQQQHQPEYIPTLHSLRSLPAGAPPSGHQHQDSQPAIRLTTRSSLPSLRHSSAAHLHPQQQQHQGSLRASHAPAASAGDAFGLSGSGSAMLTWLQKLIGRQGSQSRSGLEGQAAGASAFQDRHLSSSYI</sequence>
<keyword evidence="9" id="KW-1185">Reference proteome</keyword>
<dbReference type="EMBL" id="JALJOQ010000002">
    <property type="protein sequence ID" value="KAK9813859.1"/>
    <property type="molecule type" value="Genomic_DNA"/>
</dbReference>
<evidence type="ECO:0000256" key="4">
    <source>
        <dbReference type="ARBA" id="ARBA00022777"/>
    </source>
</evidence>
<dbReference type="PROSITE" id="PS50011">
    <property type="entry name" value="PROTEIN_KINASE_DOM"/>
    <property type="match status" value="1"/>
</dbReference>
<gene>
    <name evidence="8" type="ORF">WJX73_002266</name>
</gene>
<proteinExistence type="predicted"/>
<dbReference type="GO" id="GO:0004674">
    <property type="term" value="F:protein serine/threonine kinase activity"/>
    <property type="evidence" value="ECO:0007669"/>
    <property type="project" value="UniProtKB-KW"/>
</dbReference>
<keyword evidence="1" id="KW-0723">Serine/threonine-protein kinase</keyword>
<feature type="compositionally biased region" description="Polar residues" evidence="6">
    <location>
        <begin position="260"/>
        <end position="269"/>
    </location>
</feature>
<reference evidence="8 9" key="1">
    <citation type="journal article" date="2024" name="Nat. Commun.">
        <title>Phylogenomics reveals the evolutionary origins of lichenization in chlorophyte algae.</title>
        <authorList>
            <person name="Puginier C."/>
            <person name="Libourel C."/>
            <person name="Otte J."/>
            <person name="Skaloud P."/>
            <person name="Haon M."/>
            <person name="Grisel S."/>
            <person name="Petersen M."/>
            <person name="Berrin J.G."/>
            <person name="Delaux P.M."/>
            <person name="Dal Grande F."/>
            <person name="Keller J."/>
        </authorList>
    </citation>
    <scope>NUCLEOTIDE SEQUENCE [LARGE SCALE GENOMIC DNA]</scope>
    <source>
        <strain evidence="8 9">SAG 2036</strain>
    </source>
</reference>
<keyword evidence="4" id="KW-0418">Kinase</keyword>
<dbReference type="InterPro" id="IPR011009">
    <property type="entry name" value="Kinase-like_dom_sf"/>
</dbReference>
<evidence type="ECO:0000256" key="5">
    <source>
        <dbReference type="ARBA" id="ARBA00022840"/>
    </source>
</evidence>
<name>A0AAW1Q0D5_9CHLO</name>
<protein>
    <recommendedName>
        <fullName evidence="7">Protein kinase domain-containing protein</fullName>
    </recommendedName>
</protein>
<evidence type="ECO:0000259" key="7">
    <source>
        <dbReference type="PROSITE" id="PS50011"/>
    </source>
</evidence>
<dbReference type="InterPro" id="IPR050205">
    <property type="entry name" value="CDPK_Ser/Thr_kinases"/>
</dbReference>
<evidence type="ECO:0000256" key="2">
    <source>
        <dbReference type="ARBA" id="ARBA00022679"/>
    </source>
</evidence>